<protein>
    <submittedName>
        <fullName evidence="2">Uncharacterized protein</fullName>
    </submittedName>
</protein>
<feature type="region of interest" description="Disordered" evidence="1">
    <location>
        <begin position="33"/>
        <end position="54"/>
    </location>
</feature>
<name>A0A1R2C195_9CILI</name>
<reference evidence="2 3" key="1">
    <citation type="submission" date="2016-11" db="EMBL/GenBank/DDBJ databases">
        <title>The macronuclear genome of Stentor coeruleus: a giant cell with tiny introns.</title>
        <authorList>
            <person name="Slabodnick M."/>
            <person name="Ruby J.G."/>
            <person name="Reiff S.B."/>
            <person name="Swart E.C."/>
            <person name="Gosai S."/>
            <person name="Prabakaran S."/>
            <person name="Witkowska E."/>
            <person name="Larue G.E."/>
            <person name="Fisher S."/>
            <person name="Freeman R.M."/>
            <person name="Gunawardena J."/>
            <person name="Chu W."/>
            <person name="Stover N.A."/>
            <person name="Gregory B.D."/>
            <person name="Nowacki M."/>
            <person name="Derisi J."/>
            <person name="Roy S.W."/>
            <person name="Marshall W.F."/>
            <person name="Sood P."/>
        </authorList>
    </citation>
    <scope>NUCLEOTIDE SEQUENCE [LARGE SCALE GENOMIC DNA]</scope>
    <source>
        <strain evidence="2">WM001</strain>
    </source>
</reference>
<accession>A0A1R2C195</accession>
<dbReference type="EMBL" id="MPUH01000326">
    <property type="protein sequence ID" value="OMJ82798.1"/>
    <property type="molecule type" value="Genomic_DNA"/>
</dbReference>
<evidence type="ECO:0000256" key="1">
    <source>
        <dbReference type="SAM" id="MobiDB-lite"/>
    </source>
</evidence>
<gene>
    <name evidence="2" type="ORF">SteCoe_16395</name>
</gene>
<evidence type="ECO:0000313" key="3">
    <source>
        <dbReference type="Proteomes" id="UP000187209"/>
    </source>
</evidence>
<proteinExistence type="predicted"/>
<keyword evidence="3" id="KW-1185">Reference proteome</keyword>
<dbReference type="AlphaFoldDB" id="A0A1R2C195"/>
<comment type="caution">
    <text evidence="2">The sequence shown here is derived from an EMBL/GenBank/DDBJ whole genome shotgun (WGS) entry which is preliminary data.</text>
</comment>
<organism evidence="2 3">
    <name type="scientific">Stentor coeruleus</name>
    <dbReference type="NCBI Taxonomy" id="5963"/>
    <lineage>
        <taxon>Eukaryota</taxon>
        <taxon>Sar</taxon>
        <taxon>Alveolata</taxon>
        <taxon>Ciliophora</taxon>
        <taxon>Postciliodesmatophora</taxon>
        <taxon>Heterotrichea</taxon>
        <taxon>Heterotrichida</taxon>
        <taxon>Stentoridae</taxon>
        <taxon>Stentor</taxon>
    </lineage>
</organism>
<evidence type="ECO:0000313" key="2">
    <source>
        <dbReference type="EMBL" id="OMJ82798.1"/>
    </source>
</evidence>
<sequence length="160" mass="18865">MSHRVNISCQVDFHDMPDALDLVSSLGKSFEYDKIPSPKRSKGKNQSQDQEKYLSAKRKSLQFEQVMPLSQLGEYSSFRKINRNSAFSKLKKKTQSKRIKERNFALPKIDKRRSPGNNLHRSKVGNLLPLQGIDPMIWDKRKYSYFLINYHSIYEDFERF</sequence>
<dbReference type="Proteomes" id="UP000187209">
    <property type="component" value="Unassembled WGS sequence"/>
</dbReference>